<dbReference type="RefSeq" id="WP_273596947.1">
    <property type="nucleotide sequence ID" value="NZ_JAQQXS010000009.1"/>
</dbReference>
<dbReference type="InterPro" id="IPR000182">
    <property type="entry name" value="GNAT_dom"/>
</dbReference>
<reference evidence="2 3" key="1">
    <citation type="submission" date="2022-10" db="EMBL/GenBank/DDBJ databases">
        <title>paucibacter sp. hw8 Genome sequencing.</title>
        <authorList>
            <person name="Park S."/>
        </authorList>
    </citation>
    <scope>NUCLEOTIDE SEQUENCE [LARGE SCALE GENOMIC DNA]</scope>
    <source>
        <strain evidence="3">hw8</strain>
    </source>
</reference>
<dbReference type="InterPro" id="IPR051531">
    <property type="entry name" value="N-acetyltransferase"/>
</dbReference>
<feature type="domain" description="N-acetyltransferase" evidence="1">
    <location>
        <begin position="15"/>
        <end position="178"/>
    </location>
</feature>
<dbReference type="SUPFAM" id="SSF55729">
    <property type="entry name" value="Acyl-CoA N-acyltransferases (Nat)"/>
    <property type="match status" value="1"/>
</dbReference>
<keyword evidence="3" id="KW-1185">Reference proteome</keyword>
<accession>A0ABT5KSC0</accession>
<dbReference type="EMBL" id="JAQQXS010000009">
    <property type="protein sequence ID" value="MDC8785834.1"/>
    <property type="molecule type" value="Genomic_DNA"/>
</dbReference>
<organism evidence="2 3">
    <name type="scientific">Roseateles koreensis</name>
    <dbReference type="NCBI Taxonomy" id="2987526"/>
    <lineage>
        <taxon>Bacteria</taxon>
        <taxon>Pseudomonadati</taxon>
        <taxon>Pseudomonadota</taxon>
        <taxon>Betaproteobacteria</taxon>
        <taxon>Burkholderiales</taxon>
        <taxon>Sphaerotilaceae</taxon>
        <taxon>Roseateles</taxon>
    </lineage>
</organism>
<gene>
    <name evidence="2" type="ORF">PRZ01_11590</name>
</gene>
<evidence type="ECO:0000313" key="2">
    <source>
        <dbReference type="EMBL" id="MDC8785834.1"/>
    </source>
</evidence>
<dbReference type="PROSITE" id="PS51186">
    <property type="entry name" value="GNAT"/>
    <property type="match status" value="1"/>
</dbReference>
<dbReference type="Pfam" id="PF13302">
    <property type="entry name" value="Acetyltransf_3"/>
    <property type="match status" value="1"/>
</dbReference>
<dbReference type="Proteomes" id="UP001219862">
    <property type="component" value="Unassembled WGS sequence"/>
</dbReference>
<dbReference type="InterPro" id="IPR016181">
    <property type="entry name" value="Acyl_CoA_acyltransferase"/>
</dbReference>
<sequence length="195" mass="21433">MALLDSLLVQDTARLRLRAPYASDLASLYEVHADPVTNRFSPGGPLINPQEAQALLDNWAAHWETHGYGYWVITLRDQPEQVLGFGGVMVQPIEGQQGLNLYFRFRPQAWGQGYASEMAMAALALAFERVHAPAVLAVVRPANMPSRKTLERIGMRLKGSLADVPGQAPSLLYEMTAAHFAVMPRHTPEPTPFGG</sequence>
<dbReference type="PANTHER" id="PTHR43792">
    <property type="entry name" value="GNAT FAMILY, PUTATIVE (AFU_ORTHOLOGUE AFUA_3G00765)-RELATED-RELATED"/>
    <property type="match status" value="1"/>
</dbReference>
<comment type="caution">
    <text evidence="2">The sequence shown here is derived from an EMBL/GenBank/DDBJ whole genome shotgun (WGS) entry which is preliminary data.</text>
</comment>
<dbReference type="PANTHER" id="PTHR43792:SF1">
    <property type="entry name" value="N-ACETYLTRANSFERASE DOMAIN-CONTAINING PROTEIN"/>
    <property type="match status" value="1"/>
</dbReference>
<proteinExistence type="predicted"/>
<protein>
    <submittedName>
        <fullName evidence="2">GNAT family N-acetyltransferase</fullName>
    </submittedName>
</protein>
<evidence type="ECO:0000313" key="3">
    <source>
        <dbReference type="Proteomes" id="UP001219862"/>
    </source>
</evidence>
<evidence type="ECO:0000259" key="1">
    <source>
        <dbReference type="PROSITE" id="PS51186"/>
    </source>
</evidence>
<dbReference type="Gene3D" id="3.40.630.30">
    <property type="match status" value="1"/>
</dbReference>
<name>A0ABT5KSC0_9BURK</name>